<keyword evidence="3 6" id="KW-1133">Transmembrane helix</keyword>
<feature type="transmembrane region" description="Helical" evidence="6">
    <location>
        <begin position="388"/>
        <end position="409"/>
    </location>
</feature>
<keyword evidence="4 6" id="KW-0472">Membrane</keyword>
<dbReference type="WBParaSite" id="Pan_g11832.t1">
    <property type="protein sequence ID" value="Pan_g11832.t1"/>
    <property type="gene ID" value="Pan_g11832"/>
</dbReference>
<evidence type="ECO:0000313" key="9">
    <source>
        <dbReference type="WBParaSite" id="Pan_g11832.t1"/>
    </source>
</evidence>
<name>A0A7E4ZQX4_PANRE</name>
<dbReference type="GO" id="GO:0140359">
    <property type="term" value="F:ABC-type transporter activity"/>
    <property type="evidence" value="ECO:0007669"/>
    <property type="project" value="InterPro"/>
</dbReference>
<dbReference type="Gene3D" id="3.40.50.300">
    <property type="entry name" value="P-loop containing nucleotide triphosphate hydrolases"/>
    <property type="match status" value="4"/>
</dbReference>
<feature type="transmembrane region" description="Helical" evidence="6">
    <location>
        <begin position="257"/>
        <end position="279"/>
    </location>
</feature>
<feature type="transmembrane region" description="Helical" evidence="6">
    <location>
        <begin position="878"/>
        <end position="899"/>
    </location>
</feature>
<dbReference type="SUPFAM" id="SSF52540">
    <property type="entry name" value="P-loop containing nucleoside triphosphate hydrolases"/>
    <property type="match status" value="2"/>
</dbReference>
<comment type="subcellular location">
    <subcellularLocation>
        <location evidence="1">Membrane</location>
        <topology evidence="1">Multi-pass membrane protein</topology>
    </subcellularLocation>
</comment>
<dbReference type="Pfam" id="PF12698">
    <property type="entry name" value="ABC2_membrane_3"/>
    <property type="match status" value="1"/>
</dbReference>
<dbReference type="Proteomes" id="UP000492821">
    <property type="component" value="Unassembled WGS sequence"/>
</dbReference>
<evidence type="ECO:0000256" key="2">
    <source>
        <dbReference type="ARBA" id="ARBA00022692"/>
    </source>
</evidence>
<feature type="transmembrane region" description="Helical" evidence="6">
    <location>
        <begin position="919"/>
        <end position="945"/>
    </location>
</feature>
<dbReference type="GO" id="GO:0005319">
    <property type="term" value="F:lipid transporter activity"/>
    <property type="evidence" value="ECO:0007669"/>
    <property type="project" value="TreeGrafter"/>
</dbReference>
<dbReference type="PANTHER" id="PTHR19229">
    <property type="entry name" value="ATP-BINDING CASSETTE TRANSPORTER SUBFAMILY A ABCA"/>
    <property type="match status" value="1"/>
</dbReference>
<proteinExistence type="predicted"/>
<reference evidence="9" key="2">
    <citation type="submission" date="2020-10" db="UniProtKB">
        <authorList>
            <consortium name="WormBaseParasite"/>
        </authorList>
    </citation>
    <scope>IDENTIFICATION</scope>
</reference>
<feature type="transmembrane region" description="Helical" evidence="6">
    <location>
        <begin position="1015"/>
        <end position="1035"/>
    </location>
</feature>
<keyword evidence="2 6" id="KW-0812">Transmembrane</keyword>
<feature type="transmembrane region" description="Helical" evidence="6">
    <location>
        <begin position="291"/>
        <end position="309"/>
    </location>
</feature>
<dbReference type="PANTHER" id="PTHR19229:SF250">
    <property type="entry name" value="ABC TRANSPORTER DOMAIN-CONTAINING PROTEIN-RELATED"/>
    <property type="match status" value="1"/>
</dbReference>
<feature type="transmembrane region" description="Helical" evidence="6">
    <location>
        <begin position="711"/>
        <end position="729"/>
    </location>
</feature>
<dbReference type="Pfam" id="PF00005">
    <property type="entry name" value="ABC_tran"/>
    <property type="match status" value="2"/>
</dbReference>
<keyword evidence="8" id="KW-1185">Reference proteome</keyword>
<dbReference type="PROSITE" id="PS50893">
    <property type="entry name" value="ABC_TRANSPORTER_2"/>
    <property type="match status" value="1"/>
</dbReference>
<dbReference type="GO" id="GO:0005524">
    <property type="term" value="F:ATP binding"/>
    <property type="evidence" value="ECO:0007669"/>
    <property type="project" value="InterPro"/>
</dbReference>
<feature type="transmembrane region" description="Helical" evidence="6">
    <location>
        <begin position="952"/>
        <end position="975"/>
    </location>
</feature>
<evidence type="ECO:0000256" key="6">
    <source>
        <dbReference type="SAM" id="Phobius"/>
    </source>
</evidence>
<organism evidence="8 9">
    <name type="scientific">Panagrellus redivivus</name>
    <name type="common">Microworm</name>
    <dbReference type="NCBI Taxonomy" id="6233"/>
    <lineage>
        <taxon>Eukaryota</taxon>
        <taxon>Metazoa</taxon>
        <taxon>Ecdysozoa</taxon>
        <taxon>Nematoda</taxon>
        <taxon>Chromadorea</taxon>
        <taxon>Rhabditida</taxon>
        <taxon>Tylenchina</taxon>
        <taxon>Panagrolaimomorpha</taxon>
        <taxon>Panagrolaimoidea</taxon>
        <taxon>Panagrolaimidae</taxon>
        <taxon>Panagrellus</taxon>
    </lineage>
</organism>
<sequence>MGVFLALGLLMLKDLRTIYRRKASFIIELIILIITLVITGLLCWALGKATSNNLPAKTYPLWAADDSKSYYVRMTNGFNITEEAYVINWLQHACPMYHFNGTKDQKDLLTTLWLKDFKVTGEPSEHRLYYELIGFDEVNIGLPADKVYGGIFGEPTDTYKDGMVKQEILFLQGCINRAFVEQHRGPEADPIPLLATGRMPPGSMSFMYMIVGMMFSMCILVVVLLALREIATEKENGIHAYMLAVGLPRWTFFTSHYIFATVKTNVFLFVAFIIIAAFSKPLTAFRICYTSFVYAQVIIAFTMMIASFVKRNLYVTLGTIAYVMTGNILKNTVNVTIFQQTKAVLFSFLHPGCAFGFIMEHFDASASYEKPVRIFAGYSEYMPVAPPFIFMFLQYFFFMVMTYYIDYVVPTDDTPKLHPLFFFGLGRKEADEPDTEEKGESKEKEQNSRHEEIQATGELQLEVKDLVKKWPNGDIAVNKISFKVHSGQVVALLGHNGAGKSTTFSCLTGFLKPTSGTIKLAKADHAVVITTHYMDEADALSDHINIMAHGEIICSGSSEFLKSKFGTGIMLVVDLDLSHREKMDVITKCANEILDVVKKSCPDAEFYGPVASQLNIIIDARNRPAFPQLFAELESKSPCLKIESFDVTMNSLDQVFVNVTKEAAGVKEVKPDVEIMKFIQKRRQFHLGGSLFLKQMYALLVRKFHNFRRDYLQILVATIAFLLIFVAVIEKKTRGKEYHIGVKNADHRDLALQNYFQQNIEIFTMVDTKNLKSQMNNFLEQQYQLKPSNDHPPAADKFAAYAQMVKLRWSLPTPTIFYLLDDRTSVVFTNPGFKYGHYVALQLFYEAFTPGAITGRLTYIPTNDKSNKLFDKDNGSNILLGLIFLLAYPLIFALPVFLYTTERVQGAVHLYARTHLTKITYWMTAFLSELVALFLFSAIIAIVLFSTSFYHISCLGPFLLFTFLLSFAFIAQAYAASQMFNSSGVTFTMLMIWNLVLFMILVMIIEAIKKHFYPITYLTFFMPSLAMFKLLLSIHLQCHQSISFSDLLRTSDDDFHPFVLIGGTTAIHAALLIGVLLYPRIAALFVGDNKQLASKTDTSDITKERERVSQGGIINYAVVAVGLKKVFGYPCNRKTVVHNITFGVSKNECFGLLGSNGAGKSTTFNMLTASLRPTAGKAYVGGTSVANSPEFGFCPQKESILMELTNTGASMILTSHSMEECEALCTRIAFLTGGNMIALGTSQHLKHTLGNEYVLTVCLHGPNAKLVEELDKRFKEAFEAEGVNDPTDVNLKYIFKKKGQKMSVMYARLDRIVAELESAYAPYSHTNLLQPIIRDCLIVGATLEDVFVKLANNSIDNRLL</sequence>
<feature type="transmembrane region" description="Helical" evidence="6">
    <location>
        <begin position="206"/>
        <end position="227"/>
    </location>
</feature>
<dbReference type="GO" id="GO:0016020">
    <property type="term" value="C:membrane"/>
    <property type="evidence" value="ECO:0007669"/>
    <property type="project" value="UniProtKB-SubCell"/>
</dbReference>
<evidence type="ECO:0000313" key="8">
    <source>
        <dbReference type="Proteomes" id="UP000492821"/>
    </source>
</evidence>
<accession>A0A7E4ZQX4</accession>
<dbReference type="InterPro" id="IPR027417">
    <property type="entry name" value="P-loop_NTPase"/>
</dbReference>
<evidence type="ECO:0000256" key="5">
    <source>
        <dbReference type="SAM" id="MobiDB-lite"/>
    </source>
</evidence>
<dbReference type="InterPro" id="IPR026082">
    <property type="entry name" value="ABCA"/>
</dbReference>
<reference evidence="8" key="1">
    <citation type="journal article" date="2013" name="Genetics">
        <title>The draft genome and transcriptome of Panagrellus redivivus are shaped by the harsh demands of a free-living lifestyle.</title>
        <authorList>
            <person name="Srinivasan J."/>
            <person name="Dillman A.R."/>
            <person name="Macchietto M.G."/>
            <person name="Heikkinen L."/>
            <person name="Lakso M."/>
            <person name="Fracchia K.M."/>
            <person name="Antoshechkin I."/>
            <person name="Mortazavi A."/>
            <person name="Wong G."/>
            <person name="Sternberg P.W."/>
        </authorList>
    </citation>
    <scope>NUCLEOTIDE SEQUENCE [LARGE SCALE GENOMIC DNA]</scope>
    <source>
        <strain evidence="8">MT8872</strain>
    </source>
</reference>
<protein>
    <submittedName>
        <fullName evidence="9">ABC transporter domain-containing protein</fullName>
    </submittedName>
</protein>
<evidence type="ECO:0000256" key="1">
    <source>
        <dbReference type="ARBA" id="ARBA00004141"/>
    </source>
</evidence>
<dbReference type="GO" id="GO:0016887">
    <property type="term" value="F:ATP hydrolysis activity"/>
    <property type="evidence" value="ECO:0007669"/>
    <property type="project" value="InterPro"/>
</dbReference>
<feature type="transmembrane region" description="Helical" evidence="6">
    <location>
        <begin position="987"/>
        <end position="1008"/>
    </location>
</feature>
<feature type="region of interest" description="Disordered" evidence="5">
    <location>
        <begin position="431"/>
        <end position="453"/>
    </location>
</feature>
<evidence type="ECO:0000259" key="7">
    <source>
        <dbReference type="PROSITE" id="PS50893"/>
    </source>
</evidence>
<feature type="transmembrane region" description="Helical" evidence="6">
    <location>
        <begin position="1055"/>
        <end position="1078"/>
    </location>
</feature>
<evidence type="ECO:0000256" key="4">
    <source>
        <dbReference type="ARBA" id="ARBA00023136"/>
    </source>
</evidence>
<dbReference type="InterPro" id="IPR013525">
    <property type="entry name" value="ABC2_TM"/>
</dbReference>
<feature type="transmembrane region" description="Helical" evidence="6">
    <location>
        <begin position="26"/>
        <end position="47"/>
    </location>
</feature>
<evidence type="ECO:0000256" key="3">
    <source>
        <dbReference type="ARBA" id="ARBA00022989"/>
    </source>
</evidence>
<feature type="domain" description="ABC transporter" evidence="7">
    <location>
        <begin position="461"/>
        <end position="712"/>
    </location>
</feature>
<dbReference type="InterPro" id="IPR003439">
    <property type="entry name" value="ABC_transporter-like_ATP-bd"/>
</dbReference>